<accession>A0A2A2F0U5</accession>
<dbReference type="RefSeq" id="WP_095619244.1">
    <property type="nucleotide sequence ID" value="NZ_NSKB01000001.1"/>
</dbReference>
<dbReference type="EMBL" id="NSKB01000001">
    <property type="protein sequence ID" value="PAU79231.1"/>
    <property type="molecule type" value="Genomic_DNA"/>
</dbReference>
<dbReference type="Pfam" id="PF25612">
    <property type="entry name" value="DUF7940"/>
    <property type="match status" value="1"/>
</dbReference>
<dbReference type="AlphaFoldDB" id="A0A2A2F0U5"/>
<evidence type="ECO:0008006" key="4">
    <source>
        <dbReference type="Google" id="ProtNLM"/>
    </source>
</evidence>
<evidence type="ECO:0000313" key="3">
    <source>
        <dbReference type="Proteomes" id="UP000217771"/>
    </source>
</evidence>
<feature type="transmembrane region" description="Helical" evidence="1">
    <location>
        <begin position="38"/>
        <end position="58"/>
    </location>
</feature>
<proteinExistence type="predicted"/>
<organism evidence="2 3">
    <name type="scientific">Halomonas salipaludis</name>
    <dbReference type="NCBI Taxonomy" id="2032625"/>
    <lineage>
        <taxon>Bacteria</taxon>
        <taxon>Pseudomonadati</taxon>
        <taxon>Pseudomonadota</taxon>
        <taxon>Gammaproteobacteria</taxon>
        <taxon>Oceanospirillales</taxon>
        <taxon>Halomonadaceae</taxon>
        <taxon>Halomonas</taxon>
    </lineage>
</organism>
<keyword evidence="3" id="KW-1185">Reference proteome</keyword>
<reference evidence="2 3" key="1">
    <citation type="submission" date="2017-08" db="EMBL/GenBank/DDBJ databases">
        <title>Halomonas alkalisoli sp. nov., isolated from saline alkaline soil.</title>
        <authorList>
            <person name="Wang D."/>
            <person name="Zhang G."/>
        </authorList>
    </citation>
    <scope>NUCLEOTIDE SEQUENCE [LARGE SCALE GENOMIC DNA]</scope>
    <source>
        <strain evidence="2 3">WRN001</strain>
    </source>
</reference>
<name>A0A2A2F0U5_9GAMM</name>
<keyword evidence="1" id="KW-0812">Transmembrane</keyword>
<dbReference type="OrthoDB" id="6184212at2"/>
<gene>
    <name evidence="2" type="ORF">CK498_02350</name>
</gene>
<keyword evidence="1" id="KW-1133">Transmembrane helix</keyword>
<protein>
    <recommendedName>
        <fullName evidence="4">Holin</fullName>
    </recommendedName>
</protein>
<evidence type="ECO:0000313" key="2">
    <source>
        <dbReference type="EMBL" id="PAU79231.1"/>
    </source>
</evidence>
<keyword evidence="1" id="KW-0472">Membrane</keyword>
<dbReference type="InterPro" id="IPR057700">
    <property type="entry name" value="DUF7940"/>
</dbReference>
<evidence type="ECO:0000256" key="1">
    <source>
        <dbReference type="SAM" id="Phobius"/>
    </source>
</evidence>
<comment type="caution">
    <text evidence="2">The sequence shown here is derived from an EMBL/GenBank/DDBJ whole genome shotgun (WGS) entry which is preliminary data.</text>
</comment>
<dbReference type="Proteomes" id="UP000217771">
    <property type="component" value="Unassembled WGS sequence"/>
</dbReference>
<sequence length="74" mass="7943">MRLTDDARNWHRLWSVRLGILAAVFGGVEASLPLWEVALPQGVFAVLAAVSGTGVGIVRVIKQNLPPHGDEADQ</sequence>
<feature type="transmembrane region" description="Helical" evidence="1">
    <location>
        <begin position="12"/>
        <end position="32"/>
    </location>
</feature>